<proteinExistence type="predicted"/>
<name>A0A830H5J5_9CHLO</name>
<organism evidence="2 3">
    <name type="scientific">Pycnococcus provasolii</name>
    <dbReference type="NCBI Taxonomy" id="41880"/>
    <lineage>
        <taxon>Eukaryota</taxon>
        <taxon>Viridiplantae</taxon>
        <taxon>Chlorophyta</taxon>
        <taxon>Pseudoscourfieldiophyceae</taxon>
        <taxon>Pseudoscourfieldiales</taxon>
        <taxon>Pycnococcaceae</taxon>
        <taxon>Pycnococcus</taxon>
    </lineage>
</organism>
<keyword evidence="3" id="KW-1185">Reference proteome</keyword>
<protein>
    <submittedName>
        <fullName evidence="2">Uncharacterized protein</fullName>
    </submittedName>
</protein>
<reference evidence="2" key="1">
    <citation type="submission" date="2020-10" db="EMBL/GenBank/DDBJ databases">
        <title>Unveiling of a novel bifunctional photoreceptor, Dualchrome1, isolated from a cosmopolitan green alga.</title>
        <authorList>
            <person name="Suzuki S."/>
            <person name="Kawachi M."/>
        </authorList>
    </citation>
    <scope>NUCLEOTIDE SEQUENCE</scope>
    <source>
        <strain evidence="2">NIES 2893</strain>
    </source>
</reference>
<feature type="compositionally biased region" description="Pro residues" evidence="1">
    <location>
        <begin position="204"/>
        <end position="216"/>
    </location>
</feature>
<evidence type="ECO:0000313" key="3">
    <source>
        <dbReference type="Proteomes" id="UP000660262"/>
    </source>
</evidence>
<evidence type="ECO:0000256" key="1">
    <source>
        <dbReference type="SAM" id="MobiDB-lite"/>
    </source>
</evidence>
<dbReference type="AlphaFoldDB" id="A0A830H5J5"/>
<feature type="compositionally biased region" description="Low complexity" evidence="1">
    <location>
        <begin position="266"/>
        <end position="279"/>
    </location>
</feature>
<sequence>MAFTSSHSSDVSSENHRIRRISYKSLVPAGPSSAPRICLEQCKYPIMHVVAAALCMVHGGFARVFPPLPDRLETVAWAQAAASASADGSAGLAAWNAHEDGDDDVAAAYSSELHSCTHGGDHQSLPAWMACSKPHGCDSLTAEYREILQSAMLLFDVPGCTCSFCRARTFWLSMKETRAMLPRFADGPKDNVPSSSSDASSPPSSKPPTPAGPPSRPSTEHRKYSSSSSVSRPPRASSAGSANSPGRLTLYPEYNASQIGSRPSPLRTLRTGTAGGTTTPSLLHGGVRPSSRPSSSRTRGIDTMSEADEQTMKTISRVVGGNSLGAYRRVMMKLAPRNPAF</sequence>
<accession>A0A830H5J5</accession>
<feature type="compositionally biased region" description="Low complexity" evidence="1">
    <location>
        <begin position="288"/>
        <end position="297"/>
    </location>
</feature>
<feature type="compositionally biased region" description="Low complexity" evidence="1">
    <location>
        <begin position="225"/>
        <end position="247"/>
    </location>
</feature>
<comment type="caution">
    <text evidence="2">The sequence shown here is derived from an EMBL/GenBank/DDBJ whole genome shotgun (WGS) entry which is preliminary data.</text>
</comment>
<evidence type="ECO:0000313" key="2">
    <source>
        <dbReference type="EMBL" id="GHP02345.1"/>
    </source>
</evidence>
<gene>
    <name evidence="2" type="ORF">PPROV_000110200</name>
</gene>
<dbReference type="EMBL" id="BNJQ01000003">
    <property type="protein sequence ID" value="GHP02345.1"/>
    <property type="molecule type" value="Genomic_DNA"/>
</dbReference>
<dbReference type="Proteomes" id="UP000660262">
    <property type="component" value="Unassembled WGS sequence"/>
</dbReference>
<feature type="region of interest" description="Disordered" evidence="1">
    <location>
        <begin position="183"/>
        <end position="306"/>
    </location>
</feature>
<feature type="compositionally biased region" description="Low complexity" evidence="1">
    <location>
        <begin position="193"/>
        <end position="203"/>
    </location>
</feature>